<feature type="compositionally biased region" description="Basic and acidic residues" evidence="1">
    <location>
        <begin position="277"/>
        <end position="286"/>
    </location>
</feature>
<dbReference type="EMBL" id="CM032182">
    <property type="protein sequence ID" value="KAG7097620.1"/>
    <property type="molecule type" value="Genomic_DNA"/>
</dbReference>
<feature type="region of interest" description="Disordered" evidence="1">
    <location>
        <begin position="277"/>
        <end position="452"/>
    </location>
</feature>
<evidence type="ECO:0000256" key="1">
    <source>
        <dbReference type="SAM" id="MobiDB-lite"/>
    </source>
</evidence>
<dbReference type="Proteomes" id="UP001049176">
    <property type="component" value="Chromosome 2"/>
</dbReference>
<evidence type="ECO:0000313" key="2">
    <source>
        <dbReference type="EMBL" id="KAG7097620.1"/>
    </source>
</evidence>
<dbReference type="GO" id="GO:0008270">
    <property type="term" value="F:zinc ion binding"/>
    <property type="evidence" value="ECO:0007669"/>
    <property type="project" value="InterPro"/>
</dbReference>
<feature type="region of interest" description="Disordered" evidence="1">
    <location>
        <begin position="124"/>
        <end position="149"/>
    </location>
</feature>
<dbReference type="OrthoDB" id="3269111at2759"/>
<dbReference type="GeneID" id="66074029"/>
<comment type="caution">
    <text evidence="2">The sequence shown here is derived from an EMBL/GenBank/DDBJ whole genome shotgun (WGS) entry which is preliminary data.</text>
</comment>
<dbReference type="Gene3D" id="3.30.1740.10">
    <property type="entry name" value="Zinc finger, PARP-type"/>
    <property type="match status" value="1"/>
</dbReference>
<feature type="compositionally biased region" description="Polar residues" evidence="1">
    <location>
        <begin position="418"/>
        <end position="433"/>
    </location>
</feature>
<accession>A0A9P8ADS6</accession>
<dbReference type="RefSeq" id="XP_043014090.1">
    <property type="nucleotide sequence ID" value="XM_043149484.1"/>
</dbReference>
<feature type="compositionally biased region" description="Acidic residues" evidence="1">
    <location>
        <begin position="287"/>
        <end position="297"/>
    </location>
</feature>
<dbReference type="GO" id="GO:0003677">
    <property type="term" value="F:DNA binding"/>
    <property type="evidence" value="ECO:0007669"/>
    <property type="project" value="InterPro"/>
</dbReference>
<dbReference type="AlphaFoldDB" id="A0A9P8ADS6"/>
<gene>
    <name evidence="2" type="ORF">E1B28_004953</name>
</gene>
<keyword evidence="3" id="KW-1185">Reference proteome</keyword>
<protein>
    <submittedName>
        <fullName evidence="2">Uncharacterized protein</fullName>
    </submittedName>
</protein>
<proteinExistence type="predicted"/>
<dbReference type="KEGG" id="more:E1B28_004953"/>
<feature type="compositionally biased region" description="Polar residues" evidence="1">
    <location>
        <begin position="375"/>
        <end position="410"/>
    </location>
</feature>
<dbReference type="InterPro" id="IPR036957">
    <property type="entry name" value="Znf_PARP_sf"/>
</dbReference>
<reference evidence="2" key="1">
    <citation type="journal article" date="2021" name="Genome Biol. Evol.">
        <title>The assembled and annotated genome of the fairy-ring fungus Marasmius oreades.</title>
        <authorList>
            <person name="Hiltunen M."/>
            <person name="Ament-Velasquez S.L."/>
            <person name="Johannesson H."/>
        </authorList>
    </citation>
    <scope>NUCLEOTIDE SEQUENCE</scope>
    <source>
        <strain evidence="2">03SP1</strain>
    </source>
</reference>
<feature type="compositionally biased region" description="Acidic residues" evidence="1">
    <location>
        <begin position="133"/>
        <end position="148"/>
    </location>
</feature>
<evidence type="ECO:0000313" key="3">
    <source>
        <dbReference type="Proteomes" id="UP001049176"/>
    </source>
</evidence>
<name>A0A9P8ADS6_9AGAR</name>
<dbReference type="SUPFAM" id="SSF57716">
    <property type="entry name" value="Glucocorticoid receptor-like (DNA-binding domain)"/>
    <property type="match status" value="1"/>
</dbReference>
<organism evidence="2 3">
    <name type="scientific">Marasmius oreades</name>
    <name type="common">fairy-ring Marasmius</name>
    <dbReference type="NCBI Taxonomy" id="181124"/>
    <lineage>
        <taxon>Eukaryota</taxon>
        <taxon>Fungi</taxon>
        <taxon>Dikarya</taxon>
        <taxon>Basidiomycota</taxon>
        <taxon>Agaricomycotina</taxon>
        <taxon>Agaricomycetes</taxon>
        <taxon>Agaricomycetidae</taxon>
        <taxon>Agaricales</taxon>
        <taxon>Marasmiineae</taxon>
        <taxon>Marasmiaceae</taxon>
        <taxon>Marasmius</taxon>
    </lineage>
</organism>
<sequence>MLRAYHVMKTYTQSSISFCADAASHAFSNLPPTFQHDMSYIIQYAPSRNCRCGYIAKGRLRIRQVEHTNVFLQWICWGCTPTSTLIEMQKQIENGINPVGIDKLSSTDKKRVYVAIANGSIPDEDVFVPTPEQETETNEREDEAEDEGKVEPVIGSPYRLRGRSRVEYEDEDEGKVEPVIGSPTYRLRGRSRVEYQDEDEGKVEPVIGSPTYRLRGRPRVECEDKDEGKVEPVIGSPTYRLRGRSRVEYADEDESKVEPVIGSPTYRLRGRSRTEYEGFGRLRGAEGDDDVENEEREGTELSTDASLFEPMDAPFSGASTDAPPMKKPRLFPRVGTQVRPKPRSAAPMSMGSFREQKTEGVSASPTAPMRRRGSQVPSSSNRSNTLEEAVSQFTSNNNTPVTDTPNSNPTRVEVYPSATKNYAFNGRTHNGEPTTPGPHPRPQTQPRIGKIPPKLPLLDFCLRYGLSPDLREKLEEMKIPGPHVLRLISDQSFEGKLQVGEVAELRDAEERWMEGVLTSCHGGYELDD</sequence>